<proteinExistence type="predicted"/>
<reference evidence="2" key="4">
    <citation type="submission" date="2025-09" db="UniProtKB">
        <authorList>
            <consortium name="Ensembl"/>
        </authorList>
    </citation>
    <scope>IDENTIFICATION</scope>
    <source>
        <strain evidence="2">HSOK</strain>
    </source>
</reference>
<name>A0A3P9I6W7_ORYLA</name>
<dbReference type="Proteomes" id="UP000265200">
    <property type="component" value="Chromosome 18"/>
</dbReference>
<reference key="1">
    <citation type="journal article" date="2007" name="Nature">
        <title>The medaka draft genome and insights into vertebrate genome evolution.</title>
        <authorList>
            <person name="Kasahara M."/>
            <person name="Naruse K."/>
            <person name="Sasaki S."/>
            <person name="Nakatani Y."/>
            <person name="Qu W."/>
            <person name="Ahsan B."/>
            <person name="Yamada T."/>
            <person name="Nagayasu Y."/>
            <person name="Doi K."/>
            <person name="Kasai Y."/>
            <person name="Jindo T."/>
            <person name="Kobayashi D."/>
            <person name="Shimada A."/>
            <person name="Toyoda A."/>
            <person name="Kuroki Y."/>
            <person name="Fujiyama A."/>
            <person name="Sasaki T."/>
            <person name="Shimizu A."/>
            <person name="Asakawa S."/>
            <person name="Shimizu N."/>
            <person name="Hashimoto S."/>
            <person name="Yang J."/>
            <person name="Lee Y."/>
            <person name="Matsushima K."/>
            <person name="Sugano S."/>
            <person name="Sakaizumi M."/>
            <person name="Narita T."/>
            <person name="Ohishi K."/>
            <person name="Haga S."/>
            <person name="Ohta F."/>
            <person name="Nomoto H."/>
            <person name="Nogata K."/>
            <person name="Morishita T."/>
            <person name="Endo T."/>
            <person name="Shin-I T."/>
            <person name="Takeda H."/>
            <person name="Morishita S."/>
            <person name="Kohara Y."/>
        </authorList>
    </citation>
    <scope>NUCLEOTIDE SEQUENCE [LARGE SCALE GENOMIC DNA]</scope>
    <source>
        <strain>Hd-rR</strain>
    </source>
</reference>
<sequence length="101" mass="11548">MFLRRSLLDEDLVSGLLDISPFLLGIFVAREDQTLEDVGICLEGQIVIRDLDNVSLAFAMLIGLFYALNLSYPKSFQYLKYTKKCHNVEDPNIKMKSVIFI</sequence>
<protein>
    <submittedName>
        <fullName evidence="2">Uncharacterized protein</fullName>
    </submittedName>
</protein>
<keyword evidence="1" id="KW-1133">Transmembrane helix</keyword>
<keyword evidence="1" id="KW-0472">Membrane</keyword>
<accession>A0A3P9I6W7</accession>
<feature type="transmembrane region" description="Helical" evidence="1">
    <location>
        <begin position="54"/>
        <end position="72"/>
    </location>
</feature>
<evidence type="ECO:0000256" key="1">
    <source>
        <dbReference type="SAM" id="Phobius"/>
    </source>
</evidence>
<evidence type="ECO:0000313" key="2">
    <source>
        <dbReference type="Ensembl" id="ENSORLP00015015650.1"/>
    </source>
</evidence>
<reference evidence="2" key="3">
    <citation type="submission" date="2025-08" db="UniProtKB">
        <authorList>
            <consortium name="Ensembl"/>
        </authorList>
    </citation>
    <scope>IDENTIFICATION</scope>
    <source>
        <strain evidence="2">HSOK</strain>
    </source>
</reference>
<feature type="transmembrane region" description="Helical" evidence="1">
    <location>
        <begin position="12"/>
        <end position="29"/>
    </location>
</feature>
<evidence type="ECO:0000313" key="3">
    <source>
        <dbReference type="Proteomes" id="UP000265200"/>
    </source>
</evidence>
<reference evidence="2 3" key="2">
    <citation type="submission" date="2017-04" db="EMBL/GenBank/DDBJ databases">
        <title>CpG methylation of centromeres and impact of large insertions on vertebrate speciation.</title>
        <authorList>
            <person name="Ichikawa K."/>
            <person name="Yoshimura J."/>
            <person name="Morishita S."/>
        </authorList>
    </citation>
    <scope>NUCLEOTIDE SEQUENCE</scope>
    <source>
        <strain evidence="2 3">HSOK</strain>
    </source>
</reference>
<dbReference type="Ensembl" id="ENSORLT00015023629.1">
    <property type="protein sequence ID" value="ENSORLP00015015650.1"/>
    <property type="gene ID" value="ENSORLG00015016576.1"/>
</dbReference>
<dbReference type="AlphaFoldDB" id="A0A3P9I6W7"/>
<keyword evidence="1" id="KW-0812">Transmembrane</keyword>
<organism evidence="2 3">
    <name type="scientific">Oryzias latipes</name>
    <name type="common">Japanese rice fish</name>
    <name type="synonym">Japanese killifish</name>
    <dbReference type="NCBI Taxonomy" id="8090"/>
    <lineage>
        <taxon>Eukaryota</taxon>
        <taxon>Metazoa</taxon>
        <taxon>Chordata</taxon>
        <taxon>Craniata</taxon>
        <taxon>Vertebrata</taxon>
        <taxon>Euteleostomi</taxon>
        <taxon>Actinopterygii</taxon>
        <taxon>Neopterygii</taxon>
        <taxon>Teleostei</taxon>
        <taxon>Neoteleostei</taxon>
        <taxon>Acanthomorphata</taxon>
        <taxon>Ovalentaria</taxon>
        <taxon>Atherinomorphae</taxon>
        <taxon>Beloniformes</taxon>
        <taxon>Adrianichthyidae</taxon>
        <taxon>Oryziinae</taxon>
        <taxon>Oryzias</taxon>
    </lineage>
</organism>